<evidence type="ECO:0000256" key="3">
    <source>
        <dbReference type="ARBA" id="ARBA00022989"/>
    </source>
</evidence>
<keyword evidence="2 5" id="KW-0812">Transmembrane</keyword>
<evidence type="ECO:0000256" key="2">
    <source>
        <dbReference type="ARBA" id="ARBA00022692"/>
    </source>
</evidence>
<proteinExistence type="predicted"/>
<feature type="transmembrane region" description="Helical" evidence="5">
    <location>
        <begin position="13"/>
        <end position="31"/>
    </location>
</feature>
<dbReference type="Proteomes" id="UP000285092">
    <property type="component" value="Unassembled WGS sequence"/>
</dbReference>
<protein>
    <recommendedName>
        <fullName evidence="8">Magnesium and cobalt transport protein CorA</fullName>
    </recommendedName>
</protein>
<evidence type="ECO:0000256" key="1">
    <source>
        <dbReference type="ARBA" id="ARBA00004141"/>
    </source>
</evidence>
<dbReference type="GO" id="GO:0016020">
    <property type="term" value="C:membrane"/>
    <property type="evidence" value="ECO:0007669"/>
    <property type="project" value="UniProtKB-SubCell"/>
</dbReference>
<keyword evidence="7" id="KW-1185">Reference proteome</keyword>
<evidence type="ECO:0000313" key="6">
    <source>
        <dbReference type="EMBL" id="RIV78239.1"/>
    </source>
</evidence>
<comment type="subcellular location">
    <subcellularLocation>
        <location evidence="1">Membrane</location>
        <topology evidence="1">Multi-pass membrane protein</topology>
    </subcellularLocation>
</comment>
<dbReference type="OrthoDB" id="9803416at2"/>
<evidence type="ECO:0000256" key="5">
    <source>
        <dbReference type="SAM" id="Phobius"/>
    </source>
</evidence>
<dbReference type="Gene3D" id="1.20.58.340">
    <property type="entry name" value="Magnesium transport protein CorA, transmembrane region"/>
    <property type="match status" value="1"/>
</dbReference>
<evidence type="ECO:0000313" key="7">
    <source>
        <dbReference type="Proteomes" id="UP000285092"/>
    </source>
</evidence>
<dbReference type="SUPFAM" id="SSF144083">
    <property type="entry name" value="Magnesium transport protein CorA, transmembrane region"/>
    <property type="match status" value="1"/>
</dbReference>
<dbReference type="InterPro" id="IPR045863">
    <property type="entry name" value="CorA_TM1_TM2"/>
</dbReference>
<organism evidence="6 7">
    <name type="scientific">Pelagerythrobacter aerophilus</name>
    <dbReference type="NCBI Taxonomy" id="2306995"/>
    <lineage>
        <taxon>Bacteria</taxon>
        <taxon>Pseudomonadati</taxon>
        <taxon>Pseudomonadota</taxon>
        <taxon>Alphaproteobacteria</taxon>
        <taxon>Sphingomonadales</taxon>
        <taxon>Erythrobacteraceae</taxon>
        <taxon>Pelagerythrobacter</taxon>
    </lineage>
</organism>
<comment type="caution">
    <text evidence="6">The sequence shown here is derived from an EMBL/GenBank/DDBJ whole genome shotgun (WGS) entry which is preliminary data.</text>
</comment>
<sequence>MNFDNMPEPRMEYAYFVVPGIIAVICMLLYLRFKRVGWL</sequence>
<gene>
    <name evidence="6" type="ORF">D2V04_08590</name>
</gene>
<dbReference type="AlphaFoldDB" id="A0A418NI09"/>
<name>A0A418NI09_9SPHN</name>
<evidence type="ECO:0008006" key="8">
    <source>
        <dbReference type="Google" id="ProtNLM"/>
    </source>
</evidence>
<evidence type="ECO:0000256" key="4">
    <source>
        <dbReference type="ARBA" id="ARBA00023136"/>
    </source>
</evidence>
<keyword evidence="4 5" id="KW-0472">Membrane</keyword>
<reference evidence="6 7" key="1">
    <citation type="submission" date="2018-08" db="EMBL/GenBank/DDBJ databases">
        <title>Altererythrobacter sp.Ery1 and Ery12, the genome sequencing of novel strains in genus Alterythrobacter.</title>
        <authorList>
            <person name="Cheng H."/>
            <person name="Wu Y.-H."/>
            <person name="Fang C."/>
            <person name="Xu X.-W."/>
        </authorList>
    </citation>
    <scope>NUCLEOTIDE SEQUENCE [LARGE SCALE GENOMIC DNA]</scope>
    <source>
        <strain evidence="6 7">Ery1</strain>
    </source>
</reference>
<keyword evidence="3 5" id="KW-1133">Transmembrane helix</keyword>
<accession>A0A418NI09</accession>
<dbReference type="EMBL" id="QXFK01000016">
    <property type="protein sequence ID" value="RIV78239.1"/>
    <property type="molecule type" value="Genomic_DNA"/>
</dbReference>